<feature type="transmembrane region" description="Helical" evidence="7">
    <location>
        <begin position="179"/>
        <end position="201"/>
    </location>
</feature>
<organism evidence="9">
    <name type="scientific">bioreactor metagenome</name>
    <dbReference type="NCBI Taxonomy" id="1076179"/>
    <lineage>
        <taxon>unclassified sequences</taxon>
        <taxon>metagenomes</taxon>
        <taxon>ecological metagenomes</taxon>
    </lineage>
</organism>
<evidence type="ECO:0000256" key="3">
    <source>
        <dbReference type="ARBA" id="ARBA00022475"/>
    </source>
</evidence>
<evidence type="ECO:0000256" key="4">
    <source>
        <dbReference type="ARBA" id="ARBA00022692"/>
    </source>
</evidence>
<gene>
    <name evidence="9" type="primary">lacF_70</name>
    <name evidence="9" type="ORF">SDC9_150710</name>
</gene>
<dbReference type="AlphaFoldDB" id="A0A645EQ51"/>
<evidence type="ECO:0000256" key="2">
    <source>
        <dbReference type="ARBA" id="ARBA00022448"/>
    </source>
</evidence>
<feature type="transmembrane region" description="Helical" evidence="7">
    <location>
        <begin position="239"/>
        <end position="259"/>
    </location>
</feature>
<accession>A0A645EQ51</accession>
<evidence type="ECO:0000259" key="8">
    <source>
        <dbReference type="PROSITE" id="PS50928"/>
    </source>
</evidence>
<dbReference type="GO" id="GO:0005886">
    <property type="term" value="C:plasma membrane"/>
    <property type="evidence" value="ECO:0007669"/>
    <property type="project" value="UniProtKB-SubCell"/>
</dbReference>
<keyword evidence="5 7" id="KW-1133">Transmembrane helix</keyword>
<dbReference type="SUPFAM" id="SSF161098">
    <property type="entry name" value="MetI-like"/>
    <property type="match status" value="1"/>
</dbReference>
<dbReference type="EMBL" id="VSSQ01049396">
    <property type="protein sequence ID" value="MPN03480.1"/>
    <property type="molecule type" value="Genomic_DNA"/>
</dbReference>
<dbReference type="CDD" id="cd06261">
    <property type="entry name" value="TM_PBP2"/>
    <property type="match status" value="1"/>
</dbReference>
<dbReference type="PANTHER" id="PTHR30193:SF37">
    <property type="entry name" value="INNER MEMBRANE ABC TRANSPORTER PERMEASE PROTEIN YCJO"/>
    <property type="match status" value="1"/>
</dbReference>
<evidence type="ECO:0000256" key="5">
    <source>
        <dbReference type="ARBA" id="ARBA00022989"/>
    </source>
</evidence>
<keyword evidence="6 7" id="KW-0472">Membrane</keyword>
<dbReference type="Pfam" id="PF00528">
    <property type="entry name" value="BPD_transp_1"/>
    <property type="match status" value="1"/>
</dbReference>
<dbReference type="Gene3D" id="1.10.3720.10">
    <property type="entry name" value="MetI-like"/>
    <property type="match status" value="1"/>
</dbReference>
<evidence type="ECO:0000256" key="7">
    <source>
        <dbReference type="SAM" id="Phobius"/>
    </source>
</evidence>
<dbReference type="InterPro" id="IPR051393">
    <property type="entry name" value="ABC_transporter_permease"/>
</dbReference>
<keyword evidence="4 7" id="KW-0812">Transmembrane</keyword>
<dbReference type="InterPro" id="IPR035906">
    <property type="entry name" value="MetI-like_sf"/>
</dbReference>
<feature type="transmembrane region" description="Helical" evidence="7">
    <location>
        <begin position="133"/>
        <end position="158"/>
    </location>
</feature>
<sequence>MLSFGISFTSWSGIKGLEIFSPSFWQSNFIGLENYSKILKSKEFWVSLLHVGQYMVLYIPLMLVSSLGIAVLLNKPRKGTAFFRLLFYIPVLTSWVAGAIIWKWVLDPQYGILNDILARVGIAGPAWLQDPKWAMFGIVLASVWKDMGFYGLIFLGGLKNINPIYYEAAHLDGAGRFQSFLKITLPMLTPMVFFVLIISLINSFMLFPQVMIMTEAGPAGATQVIVERIYKYGFSYYKMGYASALSWLLFVIVFLFTFLQQKLQKKWVNYDA</sequence>
<feature type="transmembrane region" description="Helical" evidence="7">
    <location>
        <begin position="85"/>
        <end position="105"/>
    </location>
</feature>
<feature type="transmembrane region" description="Helical" evidence="7">
    <location>
        <begin position="51"/>
        <end position="73"/>
    </location>
</feature>
<comment type="caution">
    <text evidence="9">The sequence shown here is derived from an EMBL/GenBank/DDBJ whole genome shotgun (WGS) entry which is preliminary data.</text>
</comment>
<dbReference type="GO" id="GO:0055085">
    <property type="term" value="P:transmembrane transport"/>
    <property type="evidence" value="ECO:0007669"/>
    <property type="project" value="InterPro"/>
</dbReference>
<dbReference type="PROSITE" id="PS50928">
    <property type="entry name" value="ABC_TM1"/>
    <property type="match status" value="1"/>
</dbReference>
<keyword evidence="3" id="KW-1003">Cell membrane</keyword>
<evidence type="ECO:0000256" key="1">
    <source>
        <dbReference type="ARBA" id="ARBA00004651"/>
    </source>
</evidence>
<proteinExistence type="predicted"/>
<evidence type="ECO:0000256" key="6">
    <source>
        <dbReference type="ARBA" id="ARBA00023136"/>
    </source>
</evidence>
<keyword evidence="2" id="KW-0813">Transport</keyword>
<name>A0A645EQ51_9ZZZZ</name>
<feature type="domain" description="ABC transmembrane type-1" evidence="8">
    <location>
        <begin position="48"/>
        <end position="260"/>
    </location>
</feature>
<dbReference type="PANTHER" id="PTHR30193">
    <property type="entry name" value="ABC TRANSPORTER PERMEASE PROTEIN"/>
    <property type="match status" value="1"/>
</dbReference>
<dbReference type="InterPro" id="IPR000515">
    <property type="entry name" value="MetI-like"/>
</dbReference>
<comment type="subcellular location">
    <subcellularLocation>
        <location evidence="1">Cell membrane</location>
        <topology evidence="1">Multi-pass membrane protein</topology>
    </subcellularLocation>
</comment>
<reference evidence="9" key="1">
    <citation type="submission" date="2019-08" db="EMBL/GenBank/DDBJ databases">
        <authorList>
            <person name="Kucharzyk K."/>
            <person name="Murdoch R.W."/>
            <person name="Higgins S."/>
            <person name="Loffler F."/>
        </authorList>
    </citation>
    <scope>NUCLEOTIDE SEQUENCE</scope>
</reference>
<protein>
    <submittedName>
        <fullName evidence="9">Lactose transport system permease protein LacF</fullName>
    </submittedName>
</protein>
<evidence type="ECO:0000313" key="9">
    <source>
        <dbReference type="EMBL" id="MPN03480.1"/>
    </source>
</evidence>